<feature type="domain" description="Transport-associated OB type 2" evidence="2">
    <location>
        <begin position="8"/>
        <end position="37"/>
    </location>
</feature>
<comment type="caution">
    <text evidence="3">The sequence shown here is derived from an EMBL/GenBank/DDBJ whole genome shotgun (WGS) entry which is preliminary data.</text>
</comment>
<reference evidence="3 4" key="1">
    <citation type="submission" date="2019-12" db="EMBL/GenBank/DDBJ databases">
        <title>Isolation and characterization of three novel carbon monoxide-oxidizing members of Halobacteria from salione crusts and soils.</title>
        <authorList>
            <person name="Myers M.R."/>
            <person name="King G.M."/>
        </authorList>
    </citation>
    <scope>NUCLEOTIDE SEQUENCE [LARGE SCALE GENOMIC DNA]</scope>
    <source>
        <strain evidence="3 4">WSH3</strain>
    </source>
</reference>
<dbReference type="GO" id="GO:0043190">
    <property type="term" value="C:ATP-binding cassette (ABC) transporter complex"/>
    <property type="evidence" value="ECO:0007669"/>
    <property type="project" value="InterPro"/>
</dbReference>
<evidence type="ECO:0000313" key="4">
    <source>
        <dbReference type="Proteomes" id="UP000466535"/>
    </source>
</evidence>
<dbReference type="EMBL" id="WUUT01000005">
    <property type="protein sequence ID" value="MXR52426.1"/>
    <property type="molecule type" value="Genomic_DNA"/>
</dbReference>
<sequence>MDQTEREPSGAESEVQSDPRQDIEPGDTVTLSWDPDSGEARYHSAETEPADRELQTGR</sequence>
<dbReference type="InterPro" id="IPR013611">
    <property type="entry name" value="Transp-assoc_OB_typ2"/>
</dbReference>
<feature type="compositionally biased region" description="Basic and acidic residues" evidence="1">
    <location>
        <begin position="38"/>
        <end position="58"/>
    </location>
</feature>
<name>A0A6B0T885_9EURY</name>
<evidence type="ECO:0000256" key="1">
    <source>
        <dbReference type="SAM" id="MobiDB-lite"/>
    </source>
</evidence>
<gene>
    <name evidence="3" type="ORF">GRX03_12525</name>
</gene>
<accession>A0A6B0T885</accession>
<proteinExistence type="predicted"/>
<dbReference type="RefSeq" id="WP_159764567.1">
    <property type="nucleotide sequence ID" value="NZ_WUUT01000005.1"/>
</dbReference>
<dbReference type="AlphaFoldDB" id="A0A6B0T885"/>
<evidence type="ECO:0000259" key="2">
    <source>
        <dbReference type="Pfam" id="PF08402"/>
    </source>
</evidence>
<dbReference type="GO" id="GO:0005524">
    <property type="term" value="F:ATP binding"/>
    <property type="evidence" value="ECO:0007669"/>
    <property type="project" value="InterPro"/>
</dbReference>
<organism evidence="3 4">
    <name type="scientific">Halovenus carboxidivorans</name>
    <dbReference type="NCBI Taxonomy" id="2692199"/>
    <lineage>
        <taxon>Archaea</taxon>
        <taxon>Methanobacteriati</taxon>
        <taxon>Methanobacteriota</taxon>
        <taxon>Stenosarchaea group</taxon>
        <taxon>Halobacteria</taxon>
        <taxon>Halobacteriales</taxon>
        <taxon>Haloarculaceae</taxon>
        <taxon>Halovenus</taxon>
    </lineage>
</organism>
<keyword evidence="4" id="KW-1185">Reference proteome</keyword>
<feature type="region of interest" description="Disordered" evidence="1">
    <location>
        <begin position="1"/>
        <end position="58"/>
    </location>
</feature>
<dbReference type="Pfam" id="PF08402">
    <property type="entry name" value="TOBE_2"/>
    <property type="match status" value="1"/>
</dbReference>
<dbReference type="Proteomes" id="UP000466535">
    <property type="component" value="Unassembled WGS sequence"/>
</dbReference>
<dbReference type="GO" id="GO:0022857">
    <property type="term" value="F:transmembrane transporter activity"/>
    <property type="evidence" value="ECO:0007669"/>
    <property type="project" value="InterPro"/>
</dbReference>
<evidence type="ECO:0000313" key="3">
    <source>
        <dbReference type="EMBL" id="MXR52426.1"/>
    </source>
</evidence>
<protein>
    <submittedName>
        <fullName evidence="3">TOBE domain-containing protein</fullName>
    </submittedName>
</protein>